<name>A0A7R8WNU0_9CRUS</name>
<organism evidence="1">
    <name type="scientific">Cyprideis torosa</name>
    <dbReference type="NCBI Taxonomy" id="163714"/>
    <lineage>
        <taxon>Eukaryota</taxon>
        <taxon>Metazoa</taxon>
        <taxon>Ecdysozoa</taxon>
        <taxon>Arthropoda</taxon>
        <taxon>Crustacea</taxon>
        <taxon>Oligostraca</taxon>
        <taxon>Ostracoda</taxon>
        <taxon>Podocopa</taxon>
        <taxon>Podocopida</taxon>
        <taxon>Cytherocopina</taxon>
        <taxon>Cytheroidea</taxon>
        <taxon>Cytherideidae</taxon>
        <taxon>Cyprideis</taxon>
    </lineage>
</organism>
<accession>A0A7R8WNU0</accession>
<evidence type="ECO:0000313" key="1">
    <source>
        <dbReference type="EMBL" id="CAD7234382.1"/>
    </source>
</evidence>
<proteinExistence type="predicted"/>
<dbReference type="AlphaFoldDB" id="A0A7R8WNU0"/>
<dbReference type="EMBL" id="OB668502">
    <property type="protein sequence ID" value="CAD7234382.1"/>
    <property type="molecule type" value="Genomic_DNA"/>
</dbReference>
<reference evidence="1" key="1">
    <citation type="submission" date="2020-11" db="EMBL/GenBank/DDBJ databases">
        <authorList>
            <person name="Tran Van P."/>
        </authorList>
    </citation>
    <scope>NUCLEOTIDE SEQUENCE</scope>
</reference>
<gene>
    <name evidence="1" type="ORF">CTOB1V02_LOCUS12198</name>
</gene>
<sequence>MMFRWSEEGLPCSSEEKVEILALLAALVLCCVQRMVSSKDGKMSLPMTWVQSSVRGALKSDASGTDDDADEYDVEYVYYEDYDDEETRATAKKPRTLGYPSRILGNKDTSGQILEILQSNCELYPDLCRTLGINRDYIRVPSDVLMKLLTGVRHHSSPPQHPH</sequence>
<protein>
    <submittedName>
        <fullName evidence="1">Uncharacterized protein</fullName>
    </submittedName>
</protein>